<dbReference type="SUPFAM" id="SSF53448">
    <property type="entry name" value="Nucleotide-diphospho-sugar transferases"/>
    <property type="match status" value="1"/>
</dbReference>
<dbReference type="PANTHER" id="PTHR22916">
    <property type="entry name" value="GLYCOSYLTRANSFERASE"/>
    <property type="match status" value="1"/>
</dbReference>
<proteinExistence type="predicted"/>
<dbReference type="STRING" id="926566.Terro_3338"/>
<gene>
    <name evidence="2" type="ordered locus">Terro_3338</name>
</gene>
<keyword evidence="3" id="KW-1185">Reference proteome</keyword>
<dbReference type="RefSeq" id="WP_014786816.1">
    <property type="nucleotide sequence ID" value="NC_018014.1"/>
</dbReference>
<dbReference type="InterPro" id="IPR001173">
    <property type="entry name" value="Glyco_trans_2-like"/>
</dbReference>
<organism evidence="2 3">
    <name type="scientific">Terriglobus roseus (strain DSM 18391 / NRRL B-41598 / KBS 63)</name>
    <dbReference type="NCBI Taxonomy" id="926566"/>
    <lineage>
        <taxon>Bacteria</taxon>
        <taxon>Pseudomonadati</taxon>
        <taxon>Acidobacteriota</taxon>
        <taxon>Terriglobia</taxon>
        <taxon>Terriglobales</taxon>
        <taxon>Acidobacteriaceae</taxon>
        <taxon>Terriglobus</taxon>
    </lineage>
</organism>
<dbReference type="KEGG" id="trs:Terro_3338"/>
<sequence length="364" mass="41393">MPEMAEQAKPLLTLAVPTYNRARFLDEFLQELLPQLAELSASGRADEIELVVSDNASTDDTPQVLEAAVAASPVPIRVTRQPENIGSDRNFIWCFEHARGKYFWLFGDDDILRKGSLTVILDSLKAAEYDLVFLAPATFYSDWRKEWAPDPFGRGAQEIHSARHIARLINVGITFITGYISNRDRLLTMGAESPKAFEGTNLTQLSWCLPLLRDHRRSLVLWQRLVVGRAMNSGGYNVADVFGERFLSVVARLLPDHSEIADIFKNFALRRWFPATLVELRERSEKNQRTGVEGSGSGDTLRRLFGSNFRFWLFTWPVLELPLPAARRYLQGSLVVNKMIDWLLLPGDTVDKLRRRRGSNERSE</sequence>
<evidence type="ECO:0000313" key="3">
    <source>
        <dbReference type="Proteomes" id="UP000006056"/>
    </source>
</evidence>
<reference evidence="2 3" key="1">
    <citation type="submission" date="2012-06" db="EMBL/GenBank/DDBJ databases">
        <title>Complete genome of Terriglobus roseus DSM 18391.</title>
        <authorList>
            <consortium name="US DOE Joint Genome Institute (JGI-PGF)"/>
            <person name="Lucas S."/>
            <person name="Copeland A."/>
            <person name="Lapidus A."/>
            <person name="Glavina del Rio T."/>
            <person name="Dalin E."/>
            <person name="Tice H."/>
            <person name="Bruce D."/>
            <person name="Goodwin L."/>
            <person name="Pitluck S."/>
            <person name="Peters L."/>
            <person name="Mikhailova N."/>
            <person name="Munk A.C.C."/>
            <person name="Kyrpides N."/>
            <person name="Mavromatis K."/>
            <person name="Ivanova N."/>
            <person name="Brettin T."/>
            <person name="Detter J.C."/>
            <person name="Han C."/>
            <person name="Larimer F."/>
            <person name="Land M."/>
            <person name="Hauser L."/>
            <person name="Markowitz V."/>
            <person name="Cheng J.-F."/>
            <person name="Hugenholtz P."/>
            <person name="Woyke T."/>
            <person name="Wu D."/>
            <person name="Brambilla E."/>
            <person name="Klenk H.-P."/>
            <person name="Eisen J.A."/>
        </authorList>
    </citation>
    <scope>NUCLEOTIDE SEQUENCE [LARGE SCALE GENOMIC DNA]</scope>
    <source>
        <strain evidence="3">DSM 18391 / NRRL B-41598 / KBS 63</strain>
    </source>
</reference>
<dbReference type="CDD" id="cd00761">
    <property type="entry name" value="Glyco_tranf_GTA_type"/>
    <property type="match status" value="1"/>
</dbReference>
<dbReference type="EMBL" id="CP003379">
    <property type="protein sequence ID" value="AFL89555.1"/>
    <property type="molecule type" value="Genomic_DNA"/>
</dbReference>
<dbReference type="OrthoDB" id="9815829at2"/>
<dbReference type="GO" id="GO:0016758">
    <property type="term" value="F:hexosyltransferase activity"/>
    <property type="evidence" value="ECO:0007669"/>
    <property type="project" value="UniProtKB-ARBA"/>
</dbReference>
<dbReference type="InterPro" id="IPR029044">
    <property type="entry name" value="Nucleotide-diphossugar_trans"/>
</dbReference>
<dbReference type="Gene3D" id="3.90.550.10">
    <property type="entry name" value="Spore Coat Polysaccharide Biosynthesis Protein SpsA, Chain A"/>
    <property type="match status" value="1"/>
</dbReference>
<evidence type="ECO:0000259" key="1">
    <source>
        <dbReference type="Pfam" id="PF00535"/>
    </source>
</evidence>
<feature type="domain" description="Glycosyltransferase 2-like" evidence="1">
    <location>
        <begin position="14"/>
        <end position="177"/>
    </location>
</feature>
<protein>
    <submittedName>
        <fullName evidence="2">Glycosyl transferase</fullName>
    </submittedName>
</protein>
<dbReference type="PANTHER" id="PTHR22916:SF3">
    <property type="entry name" value="UDP-GLCNAC:BETAGAL BETA-1,3-N-ACETYLGLUCOSAMINYLTRANSFERASE-LIKE PROTEIN 1"/>
    <property type="match status" value="1"/>
</dbReference>
<dbReference type="PATRIC" id="fig|926566.3.peg.3284"/>
<dbReference type="eggNOG" id="COG0463">
    <property type="taxonomic scope" value="Bacteria"/>
</dbReference>
<dbReference type="Pfam" id="PF00535">
    <property type="entry name" value="Glycos_transf_2"/>
    <property type="match status" value="1"/>
</dbReference>
<dbReference type="Proteomes" id="UP000006056">
    <property type="component" value="Chromosome"/>
</dbReference>
<evidence type="ECO:0000313" key="2">
    <source>
        <dbReference type="EMBL" id="AFL89555.1"/>
    </source>
</evidence>
<name>I3ZJY7_TERRK</name>
<keyword evidence="2" id="KW-0808">Transferase</keyword>
<accession>I3ZJY7</accession>
<dbReference type="HOGENOM" id="CLU_760603_0_0_0"/>
<dbReference type="AlphaFoldDB" id="I3ZJY7"/>